<dbReference type="Pfam" id="PF00580">
    <property type="entry name" value="UvrD-helicase"/>
    <property type="match status" value="1"/>
</dbReference>
<dbReference type="GO" id="GO:0000725">
    <property type="term" value="P:recombinational repair"/>
    <property type="evidence" value="ECO:0007669"/>
    <property type="project" value="TreeGrafter"/>
</dbReference>
<dbReference type="SUPFAM" id="SSF52540">
    <property type="entry name" value="P-loop containing nucleoside triphosphate hydrolases"/>
    <property type="match status" value="1"/>
</dbReference>
<evidence type="ECO:0000256" key="11">
    <source>
        <dbReference type="PROSITE-ProRule" id="PRU00560"/>
    </source>
</evidence>
<dbReference type="OrthoDB" id="9810135at2"/>
<feature type="domain" description="UvrD-like helicase C-terminal" evidence="13">
    <location>
        <begin position="302"/>
        <end position="564"/>
    </location>
</feature>
<dbReference type="RefSeq" id="WP_101331144.1">
    <property type="nucleotide sequence ID" value="NZ_PJNH01000001.1"/>
</dbReference>
<dbReference type="Gene3D" id="1.10.486.10">
    <property type="entry name" value="PCRA, domain 4"/>
    <property type="match status" value="1"/>
</dbReference>
<keyword evidence="5 11" id="KW-0067">ATP-binding</keyword>
<dbReference type="GO" id="GO:0016887">
    <property type="term" value="F:ATP hydrolysis activity"/>
    <property type="evidence" value="ECO:0007669"/>
    <property type="project" value="RHEA"/>
</dbReference>
<comment type="similarity">
    <text evidence="1">Belongs to the helicase family. UvrD subfamily.</text>
</comment>
<evidence type="ECO:0000256" key="8">
    <source>
        <dbReference type="ARBA" id="ARBA00034617"/>
    </source>
</evidence>
<dbReference type="EMBL" id="PJNH01000001">
    <property type="protein sequence ID" value="PKR79400.1"/>
    <property type="molecule type" value="Genomic_DNA"/>
</dbReference>
<dbReference type="GO" id="GO:0005829">
    <property type="term" value="C:cytosol"/>
    <property type="evidence" value="ECO:0007669"/>
    <property type="project" value="TreeGrafter"/>
</dbReference>
<accession>A0A2I0QZ44</accession>
<proteinExistence type="inferred from homology"/>
<dbReference type="EC" id="5.6.2.4" evidence="9"/>
<comment type="catalytic activity">
    <reaction evidence="8">
        <text>Couples ATP hydrolysis with the unwinding of duplex DNA by translocating in the 3'-5' direction.</text>
        <dbReference type="EC" id="5.6.2.4"/>
    </reaction>
</comment>
<dbReference type="GO" id="GO:0033202">
    <property type="term" value="C:DNA helicase complex"/>
    <property type="evidence" value="ECO:0007669"/>
    <property type="project" value="TreeGrafter"/>
</dbReference>
<dbReference type="GO" id="GO:0043138">
    <property type="term" value="F:3'-5' DNA helicase activity"/>
    <property type="evidence" value="ECO:0007669"/>
    <property type="project" value="UniProtKB-EC"/>
</dbReference>
<evidence type="ECO:0000313" key="15">
    <source>
        <dbReference type="Proteomes" id="UP000243524"/>
    </source>
</evidence>
<keyword evidence="6" id="KW-0238">DNA-binding</keyword>
<feature type="binding site" evidence="11">
    <location>
        <begin position="38"/>
        <end position="45"/>
    </location>
    <ligand>
        <name>ATP</name>
        <dbReference type="ChEBI" id="CHEBI:30616"/>
    </ligand>
</feature>
<evidence type="ECO:0000256" key="6">
    <source>
        <dbReference type="ARBA" id="ARBA00023125"/>
    </source>
</evidence>
<keyword evidence="4 11" id="KW-0347">Helicase</keyword>
<dbReference type="PANTHER" id="PTHR11070:SF2">
    <property type="entry name" value="ATP-DEPENDENT DNA HELICASE SRS2"/>
    <property type="match status" value="1"/>
</dbReference>
<evidence type="ECO:0000259" key="13">
    <source>
        <dbReference type="PROSITE" id="PS51217"/>
    </source>
</evidence>
<evidence type="ECO:0000256" key="5">
    <source>
        <dbReference type="ARBA" id="ARBA00022840"/>
    </source>
</evidence>
<reference evidence="14 15" key="1">
    <citation type="submission" date="2017-06" db="EMBL/GenBank/DDBJ databases">
        <title>the draft geome sequence of Illustriluteabacillus marina B3227.</title>
        <authorList>
            <person name="He R.-H."/>
            <person name="Du Z.-J."/>
        </authorList>
    </citation>
    <scope>NUCLEOTIDE SEQUENCE [LARGE SCALE GENOMIC DNA]</scope>
    <source>
        <strain evidence="14 15">B3227</strain>
    </source>
</reference>
<evidence type="ECO:0000256" key="9">
    <source>
        <dbReference type="ARBA" id="ARBA00034808"/>
    </source>
</evidence>
<protein>
    <recommendedName>
        <fullName evidence="9">DNA 3'-5' helicase</fullName>
        <ecNumber evidence="9">5.6.2.4</ecNumber>
    </recommendedName>
</protein>
<dbReference type="InterPro" id="IPR000212">
    <property type="entry name" value="DNA_helicase_UvrD/REP"/>
</dbReference>
<organism evidence="14 15">
    <name type="scientific">Halalkalibacillus sediminis</name>
    <dbReference type="NCBI Taxonomy" id="2018042"/>
    <lineage>
        <taxon>Bacteria</taxon>
        <taxon>Bacillati</taxon>
        <taxon>Bacillota</taxon>
        <taxon>Bacilli</taxon>
        <taxon>Bacillales</taxon>
        <taxon>Bacillaceae</taxon>
        <taxon>Halalkalibacillus</taxon>
    </lineage>
</organism>
<name>A0A2I0QZ44_9BACI</name>
<keyword evidence="2 11" id="KW-0547">Nucleotide-binding</keyword>
<evidence type="ECO:0000313" key="14">
    <source>
        <dbReference type="EMBL" id="PKR79400.1"/>
    </source>
</evidence>
<dbReference type="AlphaFoldDB" id="A0A2I0QZ44"/>
<dbReference type="InterPro" id="IPR013986">
    <property type="entry name" value="DExx_box_DNA_helicase_dom_sf"/>
</dbReference>
<dbReference type="Pfam" id="PF13361">
    <property type="entry name" value="UvrD_C"/>
    <property type="match status" value="1"/>
</dbReference>
<evidence type="ECO:0000256" key="2">
    <source>
        <dbReference type="ARBA" id="ARBA00022741"/>
    </source>
</evidence>
<dbReference type="InterPro" id="IPR014017">
    <property type="entry name" value="DNA_helicase_UvrD-like_C"/>
</dbReference>
<dbReference type="PANTHER" id="PTHR11070">
    <property type="entry name" value="UVRD / RECB / PCRA DNA HELICASE FAMILY MEMBER"/>
    <property type="match status" value="1"/>
</dbReference>
<sequence length="725" mass="84714">MQTSEQFFQQKKELLGVELNEVQKEAVLSTDGPLLLLASPGSGKTTTIIMRIGYMIEQKRVSPARIKAVTFSRASAKDMEERYTSFFPHLEPVDFSTIHSLAFKIFREYFYKNNQSYQLIEGNDVPQGLHKRIILRNLYYSFHDENITEDQLEELMIYVSFLKNKLIPKDNRSTVKCDVPEALQIFEQYEEQKRTYSNKLLVDYDDMLTFANKLLSQDIEILTKYQRLYDYVLTDESQDTSLVQHKIIEKLVAKHENLCVVADDDQSIYTWRAAEPSYLLNFQHVYPQAKTLFMEQNYRSSKDIVTVANRFIKRNKNRYNKNMFTENPPHEPVQLHKMANYGEQTCHVVQTISSGHTYRDFAILYRNNASSVILIDALDKADIPFYIKDSDLRFFSHWVVRDILNFMRFSYDLSRVDIFERIFSKLGVYISRQQLDHIKGSHKKYTVIDSLLKFSGIDQKHQEKLKRQQEYFRNFHNKSPREVIKTIREDMGYEEVLKKLSKKLGFNFDGLREIIRILEVIAQQSGTMVEFAKRLNHLESLVKQSKDNKHLDAVTLSTLHSSKGLEFEHVFMIDLIRGIIPSESDLEASEKGEKEQIEEAVRLFYVGMTRARRKLELISYHRKFSLHVLSSEFFKDVKRIVNPPQEKDRADKYSFAEESKAKLPKNPNAVKSIGELSPGMEIKHRVFGTGEIMIIDDDIISVQFPTYQKELSISTCLELGLIEPV</sequence>
<dbReference type="InterPro" id="IPR027417">
    <property type="entry name" value="P-loop_NTPase"/>
</dbReference>
<feature type="domain" description="UvrD-like helicase ATP-binding" evidence="12">
    <location>
        <begin position="17"/>
        <end position="301"/>
    </location>
</feature>
<dbReference type="Gene3D" id="1.10.10.160">
    <property type="match status" value="1"/>
</dbReference>
<dbReference type="CDD" id="cd18807">
    <property type="entry name" value="SF1_C_UvrD"/>
    <property type="match status" value="1"/>
</dbReference>
<dbReference type="InterPro" id="IPR014016">
    <property type="entry name" value="UvrD-like_ATP-bd"/>
</dbReference>
<dbReference type="PROSITE" id="PS51217">
    <property type="entry name" value="UVRD_HELICASE_CTER"/>
    <property type="match status" value="1"/>
</dbReference>
<keyword evidence="15" id="KW-1185">Reference proteome</keyword>
<gene>
    <name evidence="14" type="ORF">CEY16_05280</name>
</gene>
<evidence type="ECO:0000256" key="10">
    <source>
        <dbReference type="ARBA" id="ARBA00048988"/>
    </source>
</evidence>
<comment type="catalytic activity">
    <reaction evidence="10">
        <text>ATP + H2O = ADP + phosphate + H(+)</text>
        <dbReference type="Rhea" id="RHEA:13065"/>
        <dbReference type="ChEBI" id="CHEBI:15377"/>
        <dbReference type="ChEBI" id="CHEBI:15378"/>
        <dbReference type="ChEBI" id="CHEBI:30616"/>
        <dbReference type="ChEBI" id="CHEBI:43474"/>
        <dbReference type="ChEBI" id="CHEBI:456216"/>
        <dbReference type="EC" id="5.6.2.4"/>
    </reaction>
</comment>
<evidence type="ECO:0000256" key="4">
    <source>
        <dbReference type="ARBA" id="ARBA00022806"/>
    </source>
</evidence>
<keyword evidence="7" id="KW-0413">Isomerase</keyword>
<dbReference type="GO" id="GO:0005524">
    <property type="term" value="F:ATP binding"/>
    <property type="evidence" value="ECO:0007669"/>
    <property type="project" value="UniProtKB-UniRule"/>
</dbReference>
<evidence type="ECO:0000256" key="3">
    <source>
        <dbReference type="ARBA" id="ARBA00022801"/>
    </source>
</evidence>
<evidence type="ECO:0000256" key="7">
    <source>
        <dbReference type="ARBA" id="ARBA00023235"/>
    </source>
</evidence>
<dbReference type="Proteomes" id="UP000243524">
    <property type="component" value="Unassembled WGS sequence"/>
</dbReference>
<dbReference type="Gene3D" id="3.40.50.300">
    <property type="entry name" value="P-loop containing nucleotide triphosphate hydrolases"/>
    <property type="match status" value="2"/>
</dbReference>
<evidence type="ECO:0000256" key="1">
    <source>
        <dbReference type="ARBA" id="ARBA00009922"/>
    </source>
</evidence>
<dbReference type="CDD" id="cd17932">
    <property type="entry name" value="DEXQc_UvrD"/>
    <property type="match status" value="1"/>
</dbReference>
<dbReference type="GO" id="GO:0003677">
    <property type="term" value="F:DNA binding"/>
    <property type="evidence" value="ECO:0007669"/>
    <property type="project" value="UniProtKB-KW"/>
</dbReference>
<evidence type="ECO:0000259" key="12">
    <source>
        <dbReference type="PROSITE" id="PS51198"/>
    </source>
</evidence>
<keyword evidence="3 11" id="KW-0378">Hydrolase</keyword>
<dbReference type="PROSITE" id="PS51198">
    <property type="entry name" value="UVRD_HELICASE_ATP_BIND"/>
    <property type="match status" value="1"/>
</dbReference>
<comment type="caution">
    <text evidence="14">The sequence shown here is derived from an EMBL/GenBank/DDBJ whole genome shotgun (WGS) entry which is preliminary data.</text>
</comment>